<dbReference type="GO" id="GO:0003700">
    <property type="term" value="F:DNA-binding transcription factor activity"/>
    <property type="evidence" value="ECO:0007669"/>
    <property type="project" value="InterPro"/>
</dbReference>
<evidence type="ECO:0000256" key="3">
    <source>
        <dbReference type="ARBA" id="ARBA00023125"/>
    </source>
</evidence>
<dbReference type="Pfam" id="PF00126">
    <property type="entry name" value="HTH_1"/>
    <property type="match status" value="1"/>
</dbReference>
<keyword evidence="7" id="KW-1185">Reference proteome</keyword>
<dbReference type="Gene3D" id="3.40.190.10">
    <property type="entry name" value="Periplasmic binding protein-like II"/>
    <property type="match status" value="2"/>
</dbReference>
<keyword evidence="3 6" id="KW-0238">DNA-binding</keyword>
<protein>
    <submittedName>
        <fullName evidence="6">DNA-binding transcriptional LysR family regulator</fullName>
    </submittedName>
</protein>
<dbReference type="SUPFAM" id="SSF53850">
    <property type="entry name" value="Periplasmic binding protein-like II"/>
    <property type="match status" value="1"/>
</dbReference>
<dbReference type="RefSeq" id="WP_197001244.1">
    <property type="nucleotide sequence ID" value="NZ_BONS01000041.1"/>
</dbReference>
<reference evidence="6" key="1">
    <citation type="submission" date="2020-11" db="EMBL/GenBank/DDBJ databases">
        <title>Sequencing the genomes of 1000 actinobacteria strains.</title>
        <authorList>
            <person name="Klenk H.-P."/>
        </authorList>
    </citation>
    <scope>NUCLEOTIDE SEQUENCE</scope>
    <source>
        <strain evidence="6">DSM 45356</strain>
    </source>
</reference>
<dbReference type="Proteomes" id="UP000622552">
    <property type="component" value="Unassembled WGS sequence"/>
</dbReference>
<keyword evidence="4" id="KW-0804">Transcription</keyword>
<proteinExistence type="inferred from homology"/>
<dbReference type="CDD" id="cd08414">
    <property type="entry name" value="PBP2_LTTR_aromatics_like"/>
    <property type="match status" value="1"/>
</dbReference>
<evidence type="ECO:0000256" key="4">
    <source>
        <dbReference type="ARBA" id="ARBA00023163"/>
    </source>
</evidence>
<dbReference type="PANTHER" id="PTHR30346">
    <property type="entry name" value="TRANSCRIPTIONAL DUAL REGULATOR HCAR-RELATED"/>
    <property type="match status" value="1"/>
</dbReference>
<evidence type="ECO:0000313" key="7">
    <source>
        <dbReference type="Proteomes" id="UP000622552"/>
    </source>
</evidence>
<evidence type="ECO:0000256" key="1">
    <source>
        <dbReference type="ARBA" id="ARBA00009437"/>
    </source>
</evidence>
<evidence type="ECO:0000259" key="5">
    <source>
        <dbReference type="PROSITE" id="PS50931"/>
    </source>
</evidence>
<comment type="caution">
    <text evidence="6">The sequence shown here is derived from an EMBL/GenBank/DDBJ whole genome shotgun (WGS) entry which is preliminary data.</text>
</comment>
<organism evidence="6 7">
    <name type="scientific">Longispora fulva</name>
    <dbReference type="NCBI Taxonomy" id="619741"/>
    <lineage>
        <taxon>Bacteria</taxon>
        <taxon>Bacillati</taxon>
        <taxon>Actinomycetota</taxon>
        <taxon>Actinomycetes</taxon>
        <taxon>Micromonosporales</taxon>
        <taxon>Micromonosporaceae</taxon>
        <taxon>Longispora</taxon>
    </lineage>
</organism>
<dbReference type="InterPro" id="IPR036388">
    <property type="entry name" value="WH-like_DNA-bd_sf"/>
</dbReference>
<dbReference type="Pfam" id="PF03466">
    <property type="entry name" value="LysR_substrate"/>
    <property type="match status" value="1"/>
</dbReference>
<evidence type="ECO:0000256" key="2">
    <source>
        <dbReference type="ARBA" id="ARBA00023015"/>
    </source>
</evidence>
<dbReference type="Gene3D" id="1.10.10.10">
    <property type="entry name" value="Winged helix-like DNA-binding domain superfamily/Winged helix DNA-binding domain"/>
    <property type="match status" value="1"/>
</dbReference>
<dbReference type="PANTHER" id="PTHR30346:SF0">
    <property type="entry name" value="HCA OPERON TRANSCRIPTIONAL ACTIVATOR HCAR"/>
    <property type="match status" value="1"/>
</dbReference>
<dbReference type="SUPFAM" id="SSF46785">
    <property type="entry name" value="Winged helix' DNA-binding domain"/>
    <property type="match status" value="1"/>
</dbReference>
<name>A0A8J7GGG3_9ACTN</name>
<dbReference type="EMBL" id="JADOUF010000001">
    <property type="protein sequence ID" value="MBG6133949.1"/>
    <property type="molecule type" value="Genomic_DNA"/>
</dbReference>
<dbReference type="InterPro" id="IPR000847">
    <property type="entry name" value="LysR_HTH_N"/>
</dbReference>
<accession>A0A8J7GGG3</accession>
<keyword evidence="2" id="KW-0805">Transcription regulation</keyword>
<dbReference type="GO" id="GO:0003677">
    <property type="term" value="F:DNA binding"/>
    <property type="evidence" value="ECO:0007669"/>
    <property type="project" value="UniProtKB-KW"/>
</dbReference>
<dbReference type="PROSITE" id="PS50931">
    <property type="entry name" value="HTH_LYSR"/>
    <property type="match status" value="1"/>
</dbReference>
<comment type="similarity">
    <text evidence="1">Belongs to the LysR transcriptional regulatory family.</text>
</comment>
<gene>
    <name evidence="6" type="ORF">IW245_000143</name>
</gene>
<dbReference type="AlphaFoldDB" id="A0A8J7GGG3"/>
<dbReference type="InterPro" id="IPR036390">
    <property type="entry name" value="WH_DNA-bd_sf"/>
</dbReference>
<sequence>MLERHELDAFLTVAEELHFGRAAQRLRVSTTRVSQTIRKLERRIGSPLFHRTSRRVELSTLGGQLAAELRPAWARIATAVESAIAAGHDITGTLRVAFVSAAGGKLMLRAAEVAATRLPGCDVQVLEARIVDALPWLRSGQADLIHINLPVYDDDLVAGPDLIRQETMLAVPAGHPFAGRPAITMEDLAETTFVQIPDIGEGYLSNRVPSRTPSGRPIARGPHARTINEVLAMVAAGRGVFTVGALSRRYHARPDLAFVPISDAPPLRCGLVWRADVATPAIGAFAELAREVAAAGRWS</sequence>
<evidence type="ECO:0000313" key="6">
    <source>
        <dbReference type="EMBL" id="MBG6133949.1"/>
    </source>
</evidence>
<feature type="domain" description="HTH lysR-type" evidence="5">
    <location>
        <begin position="1"/>
        <end position="59"/>
    </location>
</feature>
<dbReference type="GO" id="GO:0032993">
    <property type="term" value="C:protein-DNA complex"/>
    <property type="evidence" value="ECO:0007669"/>
    <property type="project" value="TreeGrafter"/>
</dbReference>
<dbReference type="InterPro" id="IPR005119">
    <property type="entry name" value="LysR_subst-bd"/>
</dbReference>